<feature type="transmembrane region" description="Helical" evidence="6">
    <location>
        <begin position="362"/>
        <end position="382"/>
    </location>
</feature>
<dbReference type="Pfam" id="PF06779">
    <property type="entry name" value="MFS_4"/>
    <property type="match status" value="1"/>
</dbReference>
<accession>A0ABU0CNM3</accession>
<sequence length="403" mass="42530">MNNKAPPLLILAGGMAALMIAMGIGRFAYTAILPPMQSGTGLTDDMAGYLASSNYLGYLLGALAAGLLAGRRQTFFYLLFLLVNIATTIAMGMTSHYGLWLFIRFLSGLTSGIVFVIASSLVLDFLTQNQRLSWSGLFYSGVGMGIVLSGLLVPVLDLYFGWQGAWIGLGVLALALSSLTVTALRGTVSAKREGTGRQLQTPAKHPTKIILPWLIAAYGCEGAGYIVSGTFLVALVQSMPELSSFSALIWVFVGIAAIPSCYIWAFLATKWGNLNTVQLAFFTQMIGVALPVYVPTFFGILSGACLFGATFMGITTLAISEARRLAPSQSGKVIGIMTGVYGIGQMIAPAVAGILISHNGHYDSALLLAAMILLCGMVVLGVGQRLTNRVKPGLTDTPAKDIC</sequence>
<feature type="transmembrane region" description="Helical" evidence="6">
    <location>
        <begin position="166"/>
        <end position="188"/>
    </location>
</feature>
<reference evidence="8 9" key="1">
    <citation type="submission" date="2023-07" db="EMBL/GenBank/DDBJ databases">
        <title>Genomic Encyclopedia of Type Strains, Phase IV (KMG-IV): sequencing the most valuable type-strain genomes for metagenomic binning, comparative biology and taxonomic classification.</title>
        <authorList>
            <person name="Goeker M."/>
        </authorList>
    </citation>
    <scope>NUCLEOTIDE SEQUENCE [LARGE SCALE GENOMIC DNA]</scope>
    <source>
        <strain evidence="8 9">DSM 17740</strain>
    </source>
</reference>
<dbReference type="SUPFAM" id="SSF103473">
    <property type="entry name" value="MFS general substrate transporter"/>
    <property type="match status" value="1"/>
</dbReference>
<feature type="transmembrane region" description="Helical" evidence="6">
    <location>
        <begin position="209"/>
        <end position="235"/>
    </location>
</feature>
<evidence type="ECO:0000256" key="3">
    <source>
        <dbReference type="ARBA" id="ARBA00022692"/>
    </source>
</evidence>
<dbReference type="InterPro" id="IPR020846">
    <property type="entry name" value="MFS_dom"/>
</dbReference>
<feature type="transmembrane region" description="Helical" evidence="6">
    <location>
        <begin position="247"/>
        <end position="267"/>
    </location>
</feature>
<dbReference type="InterPro" id="IPR010645">
    <property type="entry name" value="MFS_4"/>
</dbReference>
<evidence type="ECO:0000256" key="1">
    <source>
        <dbReference type="ARBA" id="ARBA00004651"/>
    </source>
</evidence>
<dbReference type="InterPro" id="IPR036259">
    <property type="entry name" value="MFS_trans_sf"/>
</dbReference>
<name>A0ABU0CNM3_9BACI</name>
<dbReference type="Gene3D" id="1.20.1250.20">
    <property type="entry name" value="MFS general substrate transporter like domains"/>
    <property type="match status" value="1"/>
</dbReference>
<dbReference type="PANTHER" id="PTHR23537:SF1">
    <property type="entry name" value="SUGAR TRANSPORTER"/>
    <property type="match status" value="1"/>
</dbReference>
<dbReference type="PROSITE" id="PS50850">
    <property type="entry name" value="MFS"/>
    <property type="match status" value="1"/>
</dbReference>
<dbReference type="RefSeq" id="WP_307335702.1">
    <property type="nucleotide sequence ID" value="NZ_JAUSUQ010000002.1"/>
</dbReference>
<keyword evidence="5 6" id="KW-0472">Membrane</keyword>
<feature type="transmembrane region" description="Helical" evidence="6">
    <location>
        <begin position="333"/>
        <end position="356"/>
    </location>
</feature>
<feature type="transmembrane region" description="Helical" evidence="6">
    <location>
        <begin position="99"/>
        <end position="125"/>
    </location>
</feature>
<keyword evidence="3 6" id="KW-0812">Transmembrane</keyword>
<evidence type="ECO:0000256" key="5">
    <source>
        <dbReference type="ARBA" id="ARBA00023136"/>
    </source>
</evidence>
<organism evidence="8 9">
    <name type="scientific">Caldalkalibacillus uzonensis</name>
    <dbReference type="NCBI Taxonomy" id="353224"/>
    <lineage>
        <taxon>Bacteria</taxon>
        <taxon>Bacillati</taxon>
        <taxon>Bacillota</taxon>
        <taxon>Bacilli</taxon>
        <taxon>Bacillales</taxon>
        <taxon>Bacillaceae</taxon>
        <taxon>Caldalkalibacillus</taxon>
    </lineage>
</organism>
<dbReference type="PANTHER" id="PTHR23537">
    <property type="match status" value="1"/>
</dbReference>
<feature type="transmembrane region" description="Helical" evidence="6">
    <location>
        <begin position="75"/>
        <end position="93"/>
    </location>
</feature>
<evidence type="ECO:0000259" key="7">
    <source>
        <dbReference type="PROSITE" id="PS50850"/>
    </source>
</evidence>
<evidence type="ECO:0000256" key="4">
    <source>
        <dbReference type="ARBA" id="ARBA00022989"/>
    </source>
</evidence>
<feature type="transmembrane region" description="Helical" evidence="6">
    <location>
        <begin position="300"/>
        <end position="321"/>
    </location>
</feature>
<feature type="transmembrane region" description="Helical" evidence="6">
    <location>
        <begin position="46"/>
        <end position="68"/>
    </location>
</feature>
<keyword evidence="2" id="KW-0813">Transport</keyword>
<feature type="transmembrane region" description="Helical" evidence="6">
    <location>
        <begin position="137"/>
        <end position="160"/>
    </location>
</feature>
<dbReference type="Proteomes" id="UP001232445">
    <property type="component" value="Unassembled WGS sequence"/>
</dbReference>
<feature type="transmembrane region" description="Helical" evidence="6">
    <location>
        <begin position="274"/>
        <end position="294"/>
    </location>
</feature>
<gene>
    <name evidence="8" type="ORF">J2S00_000801</name>
</gene>
<comment type="caution">
    <text evidence="8">The sequence shown here is derived from an EMBL/GenBank/DDBJ whole genome shotgun (WGS) entry which is preliminary data.</text>
</comment>
<evidence type="ECO:0000256" key="2">
    <source>
        <dbReference type="ARBA" id="ARBA00022448"/>
    </source>
</evidence>
<evidence type="ECO:0000256" key="6">
    <source>
        <dbReference type="SAM" id="Phobius"/>
    </source>
</evidence>
<proteinExistence type="predicted"/>
<feature type="domain" description="Major facilitator superfamily (MFS) profile" evidence="7">
    <location>
        <begin position="9"/>
        <end position="387"/>
    </location>
</feature>
<keyword evidence="9" id="KW-1185">Reference proteome</keyword>
<evidence type="ECO:0000313" key="9">
    <source>
        <dbReference type="Proteomes" id="UP001232445"/>
    </source>
</evidence>
<protein>
    <submittedName>
        <fullName evidence="8">MFS family arabinose efflux permease</fullName>
    </submittedName>
</protein>
<keyword evidence="4 6" id="KW-1133">Transmembrane helix</keyword>
<dbReference type="EMBL" id="JAUSUQ010000002">
    <property type="protein sequence ID" value="MDQ0338018.1"/>
    <property type="molecule type" value="Genomic_DNA"/>
</dbReference>
<comment type="subcellular location">
    <subcellularLocation>
        <location evidence="1">Cell membrane</location>
        <topology evidence="1">Multi-pass membrane protein</topology>
    </subcellularLocation>
</comment>
<evidence type="ECO:0000313" key="8">
    <source>
        <dbReference type="EMBL" id="MDQ0338018.1"/>
    </source>
</evidence>